<feature type="coiled-coil region" evidence="1">
    <location>
        <begin position="21"/>
        <end position="59"/>
    </location>
</feature>
<evidence type="ECO:0000313" key="4">
    <source>
        <dbReference type="Proteomes" id="UP000886998"/>
    </source>
</evidence>
<evidence type="ECO:0000256" key="1">
    <source>
        <dbReference type="SAM" id="Coils"/>
    </source>
</evidence>
<organism evidence="3 4">
    <name type="scientific">Trichonephila inaurata madagascariensis</name>
    <dbReference type="NCBI Taxonomy" id="2747483"/>
    <lineage>
        <taxon>Eukaryota</taxon>
        <taxon>Metazoa</taxon>
        <taxon>Ecdysozoa</taxon>
        <taxon>Arthropoda</taxon>
        <taxon>Chelicerata</taxon>
        <taxon>Arachnida</taxon>
        <taxon>Araneae</taxon>
        <taxon>Araneomorphae</taxon>
        <taxon>Entelegynae</taxon>
        <taxon>Araneoidea</taxon>
        <taxon>Nephilidae</taxon>
        <taxon>Trichonephila</taxon>
        <taxon>Trichonephila inaurata</taxon>
    </lineage>
</organism>
<keyword evidence="4" id="KW-1185">Reference proteome</keyword>
<gene>
    <name evidence="3" type="ORF">TNIN_17871</name>
</gene>
<dbReference type="EMBL" id="BMAV01002155">
    <property type="protein sequence ID" value="GFY40877.1"/>
    <property type="molecule type" value="Genomic_DNA"/>
</dbReference>
<feature type="region of interest" description="Disordered" evidence="2">
    <location>
        <begin position="99"/>
        <end position="159"/>
    </location>
</feature>
<feature type="compositionally biased region" description="Polar residues" evidence="2">
    <location>
        <begin position="118"/>
        <end position="130"/>
    </location>
</feature>
<protein>
    <submittedName>
        <fullName evidence="3">Uncharacterized protein</fullName>
    </submittedName>
</protein>
<accession>A0A8X7BSD5</accession>
<proteinExistence type="predicted"/>
<comment type="caution">
    <text evidence="3">The sequence shown here is derived from an EMBL/GenBank/DDBJ whole genome shotgun (WGS) entry which is preliminary data.</text>
</comment>
<keyword evidence="1" id="KW-0175">Coiled coil</keyword>
<feature type="compositionally biased region" description="Basic and acidic residues" evidence="2">
    <location>
        <begin position="131"/>
        <end position="156"/>
    </location>
</feature>
<dbReference type="AlphaFoldDB" id="A0A8X7BSD5"/>
<evidence type="ECO:0000256" key="2">
    <source>
        <dbReference type="SAM" id="MobiDB-lite"/>
    </source>
</evidence>
<dbReference type="OrthoDB" id="6434139at2759"/>
<evidence type="ECO:0000313" key="3">
    <source>
        <dbReference type="EMBL" id="GFY40877.1"/>
    </source>
</evidence>
<reference evidence="3" key="1">
    <citation type="submission" date="2020-08" db="EMBL/GenBank/DDBJ databases">
        <title>Multicomponent nature underlies the extraordinary mechanical properties of spider dragline silk.</title>
        <authorList>
            <person name="Kono N."/>
            <person name="Nakamura H."/>
            <person name="Mori M."/>
            <person name="Yoshida Y."/>
            <person name="Ohtoshi R."/>
            <person name="Malay A.D."/>
            <person name="Moran D.A.P."/>
            <person name="Tomita M."/>
            <person name="Numata K."/>
            <person name="Arakawa K."/>
        </authorList>
    </citation>
    <scope>NUCLEOTIDE SEQUENCE</scope>
</reference>
<dbReference type="Proteomes" id="UP000886998">
    <property type="component" value="Unassembled WGS sequence"/>
</dbReference>
<sequence length="246" mass="28672">MLLESRKNQLLKRLKENNVDFKRINNVHKRIQNRIEKEKRRGEDNSKRYKEELNKLQTTLIADNETFEIFKKNLLNRELLIDDVKILLTDGIKNYINRDQKEEEESEVSNATEETDTSETTPQSQVSTEENSGKKENEAETEAPVEKKPAKKKAPEKATPIENELSVELQKRKLLHQIAQAENALLTKYYQYLNSRCTLKILDTGRDDSTTLTKLPHNATRGLKWQLNLTSAAPINLQYFFPWSQD</sequence>
<name>A0A8X7BSD5_9ARAC</name>
<feature type="compositionally biased region" description="Acidic residues" evidence="2">
    <location>
        <begin position="102"/>
        <end position="117"/>
    </location>
</feature>